<dbReference type="STRING" id="10195.A0A3M7QC60"/>
<comment type="catalytic activity">
    <reaction evidence="9">
        <text>diphthine-[translation elongation factor 2] + NH4(+) + ATP = diphthamide-[translation elongation factor 2] + AMP + diphosphate + H(+)</text>
        <dbReference type="Rhea" id="RHEA:19753"/>
        <dbReference type="Rhea" id="RHEA-COMP:10172"/>
        <dbReference type="Rhea" id="RHEA-COMP:10174"/>
        <dbReference type="ChEBI" id="CHEBI:15378"/>
        <dbReference type="ChEBI" id="CHEBI:16692"/>
        <dbReference type="ChEBI" id="CHEBI:28938"/>
        <dbReference type="ChEBI" id="CHEBI:30616"/>
        <dbReference type="ChEBI" id="CHEBI:33019"/>
        <dbReference type="ChEBI" id="CHEBI:82696"/>
        <dbReference type="ChEBI" id="CHEBI:456215"/>
        <dbReference type="EC" id="6.3.1.14"/>
    </reaction>
</comment>
<dbReference type="OrthoDB" id="686384at2759"/>
<dbReference type="PANTHER" id="PTHR12196:SF2">
    <property type="entry name" value="DIPHTHINE--AMMONIA LIGASE"/>
    <property type="match status" value="1"/>
</dbReference>
<dbReference type="InterPro" id="IPR030662">
    <property type="entry name" value="DPH6/MJ0570"/>
</dbReference>
<dbReference type="FunFam" id="3.90.1490.10:FF:000001">
    <property type="entry name" value="Diphthine--ammonia ligase"/>
    <property type="match status" value="1"/>
</dbReference>
<evidence type="ECO:0000256" key="3">
    <source>
        <dbReference type="ARBA" id="ARBA00018426"/>
    </source>
</evidence>
<evidence type="ECO:0000256" key="7">
    <source>
        <dbReference type="ARBA" id="ARBA00029814"/>
    </source>
</evidence>
<proteinExistence type="predicted"/>
<dbReference type="EC" id="6.3.1.14" evidence="2"/>
<dbReference type="GO" id="GO:0005524">
    <property type="term" value="F:ATP binding"/>
    <property type="evidence" value="ECO:0007669"/>
    <property type="project" value="UniProtKB-KW"/>
</dbReference>
<keyword evidence="12" id="KW-1185">Reference proteome</keyword>
<organism evidence="11 12">
    <name type="scientific">Brachionus plicatilis</name>
    <name type="common">Marine rotifer</name>
    <name type="synonym">Brachionus muelleri</name>
    <dbReference type="NCBI Taxonomy" id="10195"/>
    <lineage>
        <taxon>Eukaryota</taxon>
        <taxon>Metazoa</taxon>
        <taxon>Spiralia</taxon>
        <taxon>Gnathifera</taxon>
        <taxon>Rotifera</taxon>
        <taxon>Eurotatoria</taxon>
        <taxon>Monogononta</taxon>
        <taxon>Pseudotrocha</taxon>
        <taxon>Ploima</taxon>
        <taxon>Brachionidae</taxon>
        <taxon>Brachionus</taxon>
    </lineage>
</organism>
<evidence type="ECO:0000256" key="6">
    <source>
        <dbReference type="ARBA" id="ARBA00022840"/>
    </source>
</evidence>
<keyword evidence="4 11" id="KW-0436">Ligase</keyword>
<name>A0A3M7QC60_BRAPC</name>
<evidence type="ECO:0000313" key="11">
    <source>
        <dbReference type="EMBL" id="RNA08538.1"/>
    </source>
</evidence>
<evidence type="ECO:0000256" key="9">
    <source>
        <dbReference type="ARBA" id="ARBA00048108"/>
    </source>
</evidence>
<dbReference type="Gene3D" id="3.90.1490.10">
    <property type="entry name" value="putative n-type atp pyrophosphatase, domain 2"/>
    <property type="match status" value="1"/>
</dbReference>
<gene>
    <name evidence="11" type="ORF">BpHYR1_045935</name>
</gene>
<evidence type="ECO:0000256" key="1">
    <source>
        <dbReference type="ARBA" id="ARBA00005156"/>
    </source>
</evidence>
<evidence type="ECO:0000256" key="4">
    <source>
        <dbReference type="ARBA" id="ARBA00022598"/>
    </source>
</evidence>
<dbReference type="Pfam" id="PF01902">
    <property type="entry name" value="Diphthami_syn_2"/>
    <property type="match status" value="1"/>
</dbReference>
<dbReference type="AlphaFoldDB" id="A0A3M7QC60"/>
<comment type="pathway">
    <text evidence="1">Protein modification; peptidyl-diphthamide biosynthesis.</text>
</comment>
<protein>
    <recommendedName>
        <fullName evidence="3">Diphthine--ammonia ligase</fullName>
        <ecNumber evidence="2">6.3.1.14</ecNumber>
    </recommendedName>
    <alternativeName>
        <fullName evidence="7">Diphthamide synthase</fullName>
    </alternativeName>
    <alternativeName>
        <fullName evidence="8">Diphthamide synthetase</fullName>
    </alternativeName>
</protein>
<sequence length="176" mass="20275">MIASGINAILIKVACYGLEPEKHLGKTIKEMKAYLVELEKEFGANVCGEGGEYETFTLDCPLFTKRIVIDHFDVKIHSNDAFAKVGYLIKKSAFRKKTDQIKTSYRSLKKIKKINFINNDKTEFLHKDTSSKGLCLWQSFTLVIKKSSLDIDFNFCMRLLSNSLKYHRYLMKSINK</sequence>
<dbReference type="EMBL" id="REGN01006702">
    <property type="protein sequence ID" value="RNA08538.1"/>
    <property type="molecule type" value="Genomic_DNA"/>
</dbReference>
<evidence type="ECO:0000259" key="10">
    <source>
        <dbReference type="Pfam" id="PF01902"/>
    </source>
</evidence>
<feature type="domain" description="Diphthamide synthase" evidence="10">
    <location>
        <begin position="2"/>
        <end position="85"/>
    </location>
</feature>
<keyword evidence="6" id="KW-0067">ATP-binding</keyword>
<evidence type="ECO:0000313" key="12">
    <source>
        <dbReference type="Proteomes" id="UP000276133"/>
    </source>
</evidence>
<evidence type="ECO:0000256" key="5">
    <source>
        <dbReference type="ARBA" id="ARBA00022741"/>
    </source>
</evidence>
<accession>A0A3M7QC60</accession>
<comment type="caution">
    <text evidence="11">The sequence shown here is derived from an EMBL/GenBank/DDBJ whole genome shotgun (WGS) entry which is preliminary data.</text>
</comment>
<evidence type="ECO:0000256" key="8">
    <source>
        <dbReference type="ARBA" id="ARBA00031552"/>
    </source>
</evidence>
<dbReference type="Proteomes" id="UP000276133">
    <property type="component" value="Unassembled WGS sequence"/>
</dbReference>
<dbReference type="PANTHER" id="PTHR12196">
    <property type="entry name" value="DOMAIN OF UNKNOWN FUNCTION 71 DUF71 -CONTAINING PROTEIN"/>
    <property type="match status" value="1"/>
</dbReference>
<dbReference type="GO" id="GO:0017178">
    <property type="term" value="F:diphthine-ammonia ligase activity"/>
    <property type="evidence" value="ECO:0007669"/>
    <property type="project" value="UniProtKB-EC"/>
</dbReference>
<dbReference type="GO" id="GO:0017183">
    <property type="term" value="P:protein histidyl modification to diphthamide"/>
    <property type="evidence" value="ECO:0007669"/>
    <property type="project" value="TreeGrafter"/>
</dbReference>
<evidence type="ECO:0000256" key="2">
    <source>
        <dbReference type="ARBA" id="ARBA00012089"/>
    </source>
</evidence>
<dbReference type="InterPro" id="IPR002761">
    <property type="entry name" value="Diphthami_syn_dom"/>
</dbReference>
<keyword evidence="5" id="KW-0547">Nucleotide-binding</keyword>
<reference evidence="11 12" key="1">
    <citation type="journal article" date="2018" name="Sci. Rep.">
        <title>Genomic signatures of local adaptation to the degree of environmental predictability in rotifers.</title>
        <authorList>
            <person name="Franch-Gras L."/>
            <person name="Hahn C."/>
            <person name="Garcia-Roger E.M."/>
            <person name="Carmona M.J."/>
            <person name="Serra M."/>
            <person name="Gomez A."/>
        </authorList>
    </citation>
    <scope>NUCLEOTIDE SEQUENCE [LARGE SCALE GENOMIC DNA]</scope>
    <source>
        <strain evidence="11">HYR1</strain>
    </source>
</reference>
<dbReference type="SUPFAM" id="SSF52402">
    <property type="entry name" value="Adenine nucleotide alpha hydrolases-like"/>
    <property type="match status" value="1"/>
</dbReference>